<dbReference type="InterPro" id="IPR036291">
    <property type="entry name" value="NAD(P)-bd_dom_sf"/>
</dbReference>
<dbReference type="PRINTS" id="PR00081">
    <property type="entry name" value="GDHRDH"/>
</dbReference>
<dbReference type="PROSITE" id="PS00061">
    <property type="entry name" value="ADH_SHORT"/>
    <property type="match status" value="1"/>
</dbReference>
<protein>
    <submittedName>
        <fullName evidence="3">3-oxoacyl-[acyl-carrier protein] reductase</fullName>
        <ecNumber evidence="3">1.1.1.100</ecNumber>
    </submittedName>
</protein>
<keyword evidence="2 3" id="KW-0560">Oxidoreductase</keyword>
<dbReference type="InterPro" id="IPR002347">
    <property type="entry name" value="SDR_fam"/>
</dbReference>
<evidence type="ECO:0000256" key="2">
    <source>
        <dbReference type="ARBA" id="ARBA00023002"/>
    </source>
</evidence>
<name>A0A8J8G5Q0_9FLAO</name>
<dbReference type="PRINTS" id="PR00080">
    <property type="entry name" value="SDRFAMILY"/>
</dbReference>
<dbReference type="GO" id="GO:0004316">
    <property type="term" value="F:3-oxoacyl-[acyl-carrier-protein] reductase (NADPH) activity"/>
    <property type="evidence" value="ECO:0007669"/>
    <property type="project" value="UniProtKB-EC"/>
</dbReference>
<dbReference type="InterPro" id="IPR020904">
    <property type="entry name" value="Sc_DH/Rdtase_CS"/>
</dbReference>
<dbReference type="PANTHER" id="PTHR48107">
    <property type="entry name" value="NADPH-DEPENDENT ALDEHYDE REDUCTASE-LIKE PROTEIN, CHLOROPLASTIC-RELATED"/>
    <property type="match status" value="1"/>
</dbReference>
<sequence length="241" mass="26022">MQKVILITGASRGIGKEIALQFGGKGNNIIVNYANSEESALETVSEIEKAGGKAIAIKADVSKKAEVTAMFDVAISHYGKIDVLINNAGVMVTKPLKDLTEADYTKMFDINVKGTFNTLQECFSKLADNGFIINLSSSTTKMMLPTYTLYSATKAAVEQMTRIYAKEIGRGISINAIAPGPTSTELFFNGKSEEQIEFLTNQNTFKRLGEPSDIAKVAQFLASDESKWISGQVIPVNGGMV</sequence>
<dbReference type="Gene3D" id="3.40.50.720">
    <property type="entry name" value="NAD(P)-binding Rossmann-like Domain"/>
    <property type="match status" value="1"/>
</dbReference>
<dbReference type="FunFam" id="3.40.50.720:FF:000084">
    <property type="entry name" value="Short-chain dehydrogenase reductase"/>
    <property type="match status" value="1"/>
</dbReference>
<dbReference type="PANTHER" id="PTHR48107:SF7">
    <property type="entry name" value="RE15974P"/>
    <property type="match status" value="1"/>
</dbReference>
<proteinExistence type="inferred from homology"/>
<dbReference type="SUPFAM" id="SSF51735">
    <property type="entry name" value="NAD(P)-binding Rossmann-fold domains"/>
    <property type="match status" value="1"/>
</dbReference>
<evidence type="ECO:0000313" key="3">
    <source>
        <dbReference type="EMBL" id="NRS91220.1"/>
    </source>
</evidence>
<comment type="similarity">
    <text evidence="1">Belongs to the short-chain dehydrogenases/reductases (SDR) family.</text>
</comment>
<dbReference type="EC" id="1.1.1.100" evidence="3"/>
<keyword evidence="4" id="KW-1185">Reference proteome</keyword>
<gene>
    <name evidence="3" type="ORF">HNQ03_000286</name>
</gene>
<comment type="caution">
    <text evidence="3">The sequence shown here is derived from an EMBL/GenBank/DDBJ whole genome shotgun (WGS) entry which is preliminary data.</text>
</comment>
<evidence type="ECO:0000256" key="1">
    <source>
        <dbReference type="ARBA" id="ARBA00006484"/>
    </source>
</evidence>
<reference evidence="3" key="1">
    <citation type="submission" date="2020-05" db="EMBL/GenBank/DDBJ databases">
        <title>Genomic Encyclopedia of Type Strains, Phase IV (KMG-V): Genome sequencing to study the core and pangenomes of soil and plant-associated prokaryotes.</title>
        <authorList>
            <person name="Whitman W."/>
        </authorList>
    </citation>
    <scope>NUCLEOTIDE SEQUENCE</scope>
    <source>
        <strain evidence="3">16F</strain>
    </source>
</reference>
<dbReference type="RefSeq" id="WP_173777859.1">
    <property type="nucleotide sequence ID" value="NZ_JABSNO010000002.1"/>
</dbReference>
<dbReference type="AlphaFoldDB" id="A0A8J8G5Q0"/>
<accession>A0A8J8G5Q0</accession>
<evidence type="ECO:0000313" key="4">
    <source>
        <dbReference type="Proteomes" id="UP000610746"/>
    </source>
</evidence>
<dbReference type="Pfam" id="PF13561">
    <property type="entry name" value="adh_short_C2"/>
    <property type="match status" value="1"/>
</dbReference>
<organism evidence="3 4">
    <name type="scientific">Frigoriflavimonas asaccharolytica</name>
    <dbReference type="NCBI Taxonomy" id="2735899"/>
    <lineage>
        <taxon>Bacteria</taxon>
        <taxon>Pseudomonadati</taxon>
        <taxon>Bacteroidota</taxon>
        <taxon>Flavobacteriia</taxon>
        <taxon>Flavobacteriales</taxon>
        <taxon>Weeksellaceae</taxon>
        <taxon>Frigoriflavimonas</taxon>
    </lineage>
</organism>
<dbReference type="CDD" id="cd05362">
    <property type="entry name" value="THN_reductase-like_SDR_c"/>
    <property type="match status" value="1"/>
</dbReference>
<dbReference type="EMBL" id="JABSNO010000002">
    <property type="protein sequence ID" value="NRS91220.1"/>
    <property type="molecule type" value="Genomic_DNA"/>
</dbReference>
<dbReference type="Proteomes" id="UP000610746">
    <property type="component" value="Unassembled WGS sequence"/>
</dbReference>